<evidence type="ECO:0000256" key="3">
    <source>
        <dbReference type="ARBA" id="ARBA00022723"/>
    </source>
</evidence>
<dbReference type="SUPFAM" id="SSF51735">
    <property type="entry name" value="NAD(P)-binding Rossmann-fold domains"/>
    <property type="match status" value="1"/>
</dbReference>
<dbReference type="InterPro" id="IPR011032">
    <property type="entry name" value="GroES-like_sf"/>
</dbReference>
<dbReference type="PANTHER" id="PTHR42813:SF3">
    <property type="entry name" value="GLUTATHIONE-INDEPENDENT FORMALDEHYDE DEHYDROGENASE"/>
    <property type="match status" value="1"/>
</dbReference>
<dbReference type="AlphaFoldDB" id="A0A1H9CLM3"/>
<feature type="domain" description="Alcohol dehydrogenase-like N-terminal" evidence="9">
    <location>
        <begin position="25"/>
        <end position="144"/>
    </location>
</feature>
<dbReference type="InterPro" id="IPR002328">
    <property type="entry name" value="ADH_Zn_CS"/>
</dbReference>
<evidence type="ECO:0000256" key="6">
    <source>
        <dbReference type="ARBA" id="ARBA00023027"/>
    </source>
</evidence>
<evidence type="ECO:0000256" key="2">
    <source>
        <dbReference type="ARBA" id="ARBA00008072"/>
    </source>
</evidence>
<accession>A0A1H9CLM3</accession>
<dbReference type="STRING" id="403935.SAMN05216481_103303"/>
<keyword evidence="5" id="KW-0560">Oxidoreductase</keyword>
<dbReference type="RefSeq" id="WP_093657812.1">
    <property type="nucleotide sequence ID" value="NZ_FOET01000003.1"/>
</dbReference>
<organism evidence="10 11">
    <name type="scientific">Streptomyces radiopugnans</name>
    <dbReference type="NCBI Taxonomy" id="403935"/>
    <lineage>
        <taxon>Bacteria</taxon>
        <taxon>Bacillati</taxon>
        <taxon>Actinomycetota</taxon>
        <taxon>Actinomycetes</taxon>
        <taxon>Kitasatosporales</taxon>
        <taxon>Streptomycetaceae</taxon>
        <taxon>Streptomyces</taxon>
    </lineage>
</organism>
<comment type="cofactor">
    <cofactor evidence="1 7">
        <name>Zn(2+)</name>
        <dbReference type="ChEBI" id="CHEBI:29105"/>
    </cofactor>
</comment>
<reference evidence="10 11" key="1">
    <citation type="submission" date="2016-10" db="EMBL/GenBank/DDBJ databases">
        <authorList>
            <person name="de Groot N.N."/>
        </authorList>
    </citation>
    <scope>NUCLEOTIDE SEQUENCE [LARGE SCALE GENOMIC DNA]</scope>
    <source>
        <strain evidence="10 11">CGMCC 4.3519</strain>
    </source>
</reference>
<evidence type="ECO:0000256" key="7">
    <source>
        <dbReference type="RuleBase" id="RU361277"/>
    </source>
</evidence>
<dbReference type="EMBL" id="FOET01000003">
    <property type="protein sequence ID" value="SEQ01961.1"/>
    <property type="molecule type" value="Genomic_DNA"/>
</dbReference>
<keyword evidence="6" id="KW-0520">NAD</keyword>
<evidence type="ECO:0000259" key="9">
    <source>
        <dbReference type="Pfam" id="PF08240"/>
    </source>
</evidence>
<evidence type="ECO:0000256" key="4">
    <source>
        <dbReference type="ARBA" id="ARBA00022833"/>
    </source>
</evidence>
<feature type="domain" description="Alcohol dehydrogenase-like C-terminal" evidence="8">
    <location>
        <begin position="185"/>
        <end position="288"/>
    </location>
</feature>
<keyword evidence="4 7" id="KW-0862">Zinc</keyword>
<proteinExistence type="inferred from homology"/>
<keyword evidence="11" id="KW-1185">Reference proteome</keyword>
<keyword evidence="3 7" id="KW-0479">Metal-binding</keyword>
<dbReference type="CDD" id="cd08282">
    <property type="entry name" value="PFDH_like"/>
    <property type="match status" value="1"/>
</dbReference>
<dbReference type="GO" id="GO:0008270">
    <property type="term" value="F:zinc ion binding"/>
    <property type="evidence" value="ECO:0007669"/>
    <property type="project" value="InterPro"/>
</dbReference>
<gene>
    <name evidence="10" type="ORF">SAMN05216481_103303</name>
</gene>
<evidence type="ECO:0000313" key="11">
    <source>
        <dbReference type="Proteomes" id="UP000199055"/>
    </source>
</evidence>
<protein>
    <submittedName>
        <fullName evidence="10">Glutathione-independent formaldehyde dehydrogenase</fullName>
    </submittedName>
</protein>
<dbReference type="GO" id="GO:0016491">
    <property type="term" value="F:oxidoreductase activity"/>
    <property type="evidence" value="ECO:0007669"/>
    <property type="project" value="UniProtKB-KW"/>
</dbReference>
<evidence type="ECO:0000259" key="8">
    <source>
        <dbReference type="Pfam" id="PF00107"/>
    </source>
</evidence>
<dbReference type="InterPro" id="IPR013149">
    <property type="entry name" value="ADH-like_C"/>
</dbReference>
<dbReference type="PANTHER" id="PTHR42813">
    <property type="entry name" value="ZINC-TYPE ALCOHOL DEHYDROGENASE-LIKE"/>
    <property type="match status" value="1"/>
</dbReference>
<dbReference type="Gene3D" id="3.90.180.10">
    <property type="entry name" value="Medium-chain alcohol dehydrogenases, catalytic domain"/>
    <property type="match status" value="1"/>
</dbReference>
<dbReference type="PROSITE" id="PS00059">
    <property type="entry name" value="ADH_ZINC"/>
    <property type="match status" value="1"/>
</dbReference>
<dbReference type="Proteomes" id="UP000199055">
    <property type="component" value="Unassembled WGS sequence"/>
</dbReference>
<dbReference type="SUPFAM" id="SSF50129">
    <property type="entry name" value="GroES-like"/>
    <property type="match status" value="1"/>
</dbReference>
<dbReference type="Pfam" id="PF00107">
    <property type="entry name" value="ADH_zinc_N"/>
    <property type="match status" value="1"/>
</dbReference>
<sequence length="389" mass="41653">MKAVVYKEPFSVDIEEVEDPRIQDPTDVIVKVTTSAICGSDLHMYEGRTGAEPGIVFGHENMGVVEEAGPGVATVKKGDRVVMPFNVACGFCKNCLAGRTGFCLTVNPGFAGGAYGYVSMGPYTGGQAQYVRVPFADFNCLQLPKGTEHEDDFALLADIFPTGYHATELAQVSPGETVCVFGAGPVGLMAAYSAVLRGASRVFVVDKQPDRLRLAGRIGATPIDYSKGDAAEQIKEQTGGEGTDKGIDAVGYQATVPEGEEQPAMVLNTLVEAVRPTGMLGVVGLYVPSDPGGPSESAKKGELLFRIGRFFEKGLRMGTGQANVKSYNRQLRDLIISGRATPSFVVSHRVPLDEAPEAYQHFDRRDEGWTKVLLKPEMGNGHRKQEAAV</sequence>
<evidence type="ECO:0000256" key="1">
    <source>
        <dbReference type="ARBA" id="ARBA00001947"/>
    </source>
</evidence>
<dbReference type="InterPro" id="IPR036291">
    <property type="entry name" value="NAD(P)-bd_dom_sf"/>
</dbReference>
<dbReference type="Pfam" id="PF08240">
    <property type="entry name" value="ADH_N"/>
    <property type="match status" value="1"/>
</dbReference>
<evidence type="ECO:0000313" key="10">
    <source>
        <dbReference type="EMBL" id="SEQ01961.1"/>
    </source>
</evidence>
<comment type="similarity">
    <text evidence="2 7">Belongs to the zinc-containing alcohol dehydrogenase family.</text>
</comment>
<dbReference type="Gene3D" id="3.40.50.720">
    <property type="entry name" value="NAD(P)-binding Rossmann-like Domain"/>
    <property type="match status" value="1"/>
</dbReference>
<dbReference type="InterPro" id="IPR013154">
    <property type="entry name" value="ADH-like_N"/>
</dbReference>
<evidence type="ECO:0000256" key="5">
    <source>
        <dbReference type="ARBA" id="ARBA00023002"/>
    </source>
</evidence>
<name>A0A1H9CLM3_9ACTN</name>